<evidence type="ECO:0000256" key="4">
    <source>
        <dbReference type="ARBA" id="ARBA00022475"/>
    </source>
</evidence>
<keyword evidence="20" id="KW-1185">Reference proteome</keyword>
<keyword evidence="9 17" id="KW-1133">Transmembrane helix</keyword>
<keyword evidence="11" id="KW-0406">Ion transport</keyword>
<comment type="function">
    <text evidence="1 17">Probable transporter of a GTP-driven Fe(2+) uptake system.</text>
</comment>
<evidence type="ECO:0000256" key="15">
    <source>
        <dbReference type="PIRSR" id="PIRSR603373-1"/>
    </source>
</evidence>
<evidence type="ECO:0000256" key="11">
    <source>
        <dbReference type="ARBA" id="ARBA00023065"/>
    </source>
</evidence>
<keyword evidence="8 15" id="KW-0547">Nucleotide-binding</keyword>
<keyword evidence="13 17" id="KW-0472">Membrane</keyword>
<keyword evidence="16" id="KW-0479">Metal-binding</keyword>
<keyword evidence="6" id="KW-0997">Cell inner membrane</keyword>
<dbReference type="GO" id="GO:0015093">
    <property type="term" value="F:ferrous iron transmembrane transporter activity"/>
    <property type="evidence" value="ECO:0007669"/>
    <property type="project" value="UniProtKB-UniRule"/>
</dbReference>
<dbReference type="Gene3D" id="3.40.50.300">
    <property type="entry name" value="P-loop containing nucleotide triphosphate hydrolases"/>
    <property type="match status" value="1"/>
</dbReference>
<feature type="binding site" evidence="16">
    <location>
        <position position="24"/>
    </location>
    <ligand>
        <name>Mg(2+)</name>
        <dbReference type="ChEBI" id="CHEBI:18420"/>
        <label>2</label>
    </ligand>
</feature>
<evidence type="ECO:0000313" key="20">
    <source>
        <dbReference type="Proteomes" id="UP000806542"/>
    </source>
</evidence>
<feature type="transmembrane region" description="Helical" evidence="17">
    <location>
        <begin position="337"/>
        <end position="366"/>
    </location>
</feature>
<feature type="binding site" evidence="15">
    <location>
        <begin position="9"/>
        <end position="16"/>
    </location>
    <ligand>
        <name>GTP</name>
        <dbReference type="ChEBI" id="CHEBI:37565"/>
        <label>1</label>
    </ligand>
</feature>
<evidence type="ECO:0000256" key="1">
    <source>
        <dbReference type="ARBA" id="ARBA00003926"/>
    </source>
</evidence>
<dbReference type="GO" id="GO:0005886">
    <property type="term" value="C:plasma membrane"/>
    <property type="evidence" value="ECO:0007669"/>
    <property type="project" value="UniProtKB-SubCell"/>
</dbReference>
<dbReference type="AlphaFoldDB" id="A0A9D5R9T8"/>
<comment type="subcellular location">
    <subcellularLocation>
        <location evidence="2">Cell inner membrane</location>
        <topology evidence="2">Multi-pass membrane protein</topology>
    </subcellularLocation>
    <subcellularLocation>
        <location evidence="17">Cell membrane</location>
        <topology evidence="17">Multi-pass membrane protein</topology>
    </subcellularLocation>
</comment>
<feature type="transmembrane region" description="Helical" evidence="17">
    <location>
        <begin position="449"/>
        <end position="471"/>
    </location>
</feature>
<dbReference type="GO" id="GO:0046872">
    <property type="term" value="F:metal ion binding"/>
    <property type="evidence" value="ECO:0007669"/>
    <property type="project" value="UniProtKB-KW"/>
</dbReference>
<feature type="transmembrane region" description="Helical" evidence="17">
    <location>
        <begin position="665"/>
        <end position="684"/>
    </location>
</feature>
<evidence type="ECO:0000256" key="17">
    <source>
        <dbReference type="RuleBase" id="RU362098"/>
    </source>
</evidence>
<feature type="binding site" evidence="16">
    <location>
        <position position="20"/>
    </location>
    <ligand>
        <name>Mg(2+)</name>
        <dbReference type="ChEBI" id="CHEBI:18420"/>
        <label>2</label>
    </ligand>
</feature>
<dbReference type="GO" id="GO:0005525">
    <property type="term" value="F:GTP binding"/>
    <property type="evidence" value="ECO:0007669"/>
    <property type="project" value="UniProtKB-KW"/>
</dbReference>
<dbReference type="InterPro" id="IPR005225">
    <property type="entry name" value="Small_GTP-bd"/>
</dbReference>
<dbReference type="Pfam" id="PF02421">
    <property type="entry name" value="FeoB_N"/>
    <property type="match status" value="1"/>
</dbReference>
<reference evidence="19" key="1">
    <citation type="submission" date="2020-10" db="EMBL/GenBank/DDBJ databases">
        <title>ChiBAC.</title>
        <authorList>
            <person name="Zenner C."/>
            <person name="Hitch T.C.A."/>
            <person name="Clavel T."/>
        </authorList>
    </citation>
    <scope>NUCLEOTIDE SEQUENCE</scope>
    <source>
        <strain evidence="19">DSM 107454</strain>
    </source>
</reference>
<feature type="binding site" evidence="15">
    <location>
        <begin position="114"/>
        <end position="117"/>
    </location>
    <ligand>
        <name>GTP</name>
        <dbReference type="ChEBI" id="CHEBI:37565"/>
        <label>1</label>
    </ligand>
</feature>
<comment type="caution">
    <text evidence="19">The sequence shown here is derived from an EMBL/GenBank/DDBJ whole genome shotgun (WGS) entry which is preliminary data.</text>
</comment>
<keyword evidence="16" id="KW-0460">Magnesium</keyword>
<accession>A0A9D5R9T8</accession>
<dbReference type="InterPro" id="IPR003373">
    <property type="entry name" value="Fe2_transport_prot-B"/>
</dbReference>
<evidence type="ECO:0000259" key="18">
    <source>
        <dbReference type="PROSITE" id="PS51711"/>
    </source>
</evidence>
<evidence type="ECO:0000256" key="9">
    <source>
        <dbReference type="ARBA" id="ARBA00022989"/>
    </source>
</evidence>
<evidence type="ECO:0000256" key="3">
    <source>
        <dbReference type="ARBA" id="ARBA00022448"/>
    </source>
</evidence>
<keyword evidence="7 17" id="KW-0812">Transmembrane</keyword>
<feature type="transmembrane region" description="Helical" evidence="17">
    <location>
        <begin position="606"/>
        <end position="625"/>
    </location>
</feature>
<dbReference type="NCBIfam" id="TIGR00231">
    <property type="entry name" value="small_GTP"/>
    <property type="match status" value="1"/>
</dbReference>
<dbReference type="InterPro" id="IPR050860">
    <property type="entry name" value="FeoB_GTPase"/>
</dbReference>
<name>A0A9D5R9T8_9FIRM</name>
<evidence type="ECO:0000256" key="13">
    <source>
        <dbReference type="ARBA" id="ARBA00023136"/>
    </source>
</evidence>
<feature type="transmembrane region" description="Helical" evidence="17">
    <location>
        <begin position="510"/>
        <end position="529"/>
    </location>
</feature>
<evidence type="ECO:0000256" key="6">
    <source>
        <dbReference type="ARBA" id="ARBA00022519"/>
    </source>
</evidence>
<dbReference type="PANTHER" id="PTHR43185">
    <property type="entry name" value="FERROUS IRON TRANSPORT PROTEIN B"/>
    <property type="match status" value="1"/>
</dbReference>
<evidence type="ECO:0000256" key="7">
    <source>
        <dbReference type="ARBA" id="ARBA00022692"/>
    </source>
</evidence>
<dbReference type="CDD" id="cd01879">
    <property type="entry name" value="FeoB"/>
    <property type="match status" value="1"/>
</dbReference>
<feature type="transmembrane region" description="Helical" evidence="17">
    <location>
        <begin position="281"/>
        <end position="299"/>
    </location>
</feature>
<dbReference type="RefSeq" id="WP_226393392.1">
    <property type="nucleotide sequence ID" value="NZ_JADCKB010000024.1"/>
</dbReference>
<dbReference type="InterPro" id="IPR041069">
    <property type="entry name" value="FeoB_Cyto"/>
</dbReference>
<feature type="binding site" evidence="15">
    <location>
        <begin position="34"/>
        <end position="38"/>
    </location>
    <ligand>
        <name>GTP</name>
        <dbReference type="ChEBI" id="CHEBI:37565"/>
        <label>1</label>
    </ligand>
</feature>
<feature type="domain" description="FeoB-type G" evidence="18">
    <location>
        <begin position="2"/>
        <end position="163"/>
    </location>
</feature>
<evidence type="ECO:0000256" key="10">
    <source>
        <dbReference type="ARBA" id="ARBA00023004"/>
    </source>
</evidence>
<dbReference type="Gene3D" id="1.10.287.1770">
    <property type="match status" value="1"/>
</dbReference>
<dbReference type="PROSITE" id="PS51711">
    <property type="entry name" value="G_FEOB"/>
    <property type="match status" value="1"/>
</dbReference>
<feature type="transmembrane region" description="Helical" evidence="17">
    <location>
        <begin position="632"/>
        <end position="653"/>
    </location>
</feature>
<dbReference type="FunFam" id="3.40.50.300:FF:000426">
    <property type="entry name" value="Ferrous iron transport protein B"/>
    <property type="match status" value="1"/>
</dbReference>
<dbReference type="InterPro" id="IPR027417">
    <property type="entry name" value="P-loop_NTPase"/>
</dbReference>
<keyword evidence="3 17" id="KW-0813">Transport</keyword>
<keyword evidence="10 17" id="KW-0408">Iron</keyword>
<dbReference type="InterPro" id="IPR011642">
    <property type="entry name" value="Gate_dom"/>
</dbReference>
<keyword evidence="12 15" id="KW-0342">GTP-binding</keyword>
<gene>
    <name evidence="19" type="primary">feoB</name>
    <name evidence="19" type="ORF">INF28_10245</name>
</gene>
<proteinExistence type="inferred from homology"/>
<dbReference type="Pfam" id="PF17910">
    <property type="entry name" value="FeoB_Cyto"/>
    <property type="match status" value="1"/>
</dbReference>
<feature type="binding site" evidence="16">
    <location>
        <position position="23"/>
    </location>
    <ligand>
        <name>Mg(2+)</name>
        <dbReference type="ChEBI" id="CHEBI:18420"/>
        <label>2</label>
    </ligand>
</feature>
<dbReference type="Pfam" id="PF07670">
    <property type="entry name" value="Gate"/>
    <property type="match status" value="2"/>
</dbReference>
<keyword evidence="5 17" id="KW-0410">Iron transport</keyword>
<evidence type="ECO:0000256" key="2">
    <source>
        <dbReference type="ARBA" id="ARBA00004429"/>
    </source>
</evidence>
<dbReference type="SUPFAM" id="SSF52540">
    <property type="entry name" value="P-loop containing nucleoside triphosphate hydrolases"/>
    <property type="match status" value="1"/>
</dbReference>
<keyword evidence="4" id="KW-1003">Cell membrane</keyword>
<evidence type="ECO:0000256" key="14">
    <source>
        <dbReference type="NCBIfam" id="TIGR00437"/>
    </source>
</evidence>
<sequence length="693" mass="75898">MAVSIALAGNPNSGKTTMFNVLTGSSQYVGNRPGVTVEGKVGQMRNYPDVNVVDLPGIYSLSPYTMEEVVTRNYLIDEHPDAIINLVDASNIERNLYLTTQLCEVGFPVVIALNMMDVAEKNGDTIHIDKLSQMLGCDVIPTSALKEKGLDELCEAAVHAAKKGQAVFGGCRFSPRIETALSQIEALISDTAEKLHMRWFVVKVFERDQRVMESLNLPEDRQKKIDKIITKCEQEFDDESDSIIINERYEYITALVKQCVIRHELGTTVSDKVDDVMTNRYLALPLFIVIMCGVYYISIQTVGGWAAGWMEQLIAAACTAVRALLEQASAADWMTGLVVDGLISGVGAVLSFVPQLLVLFLFLALLEDCGYMARIAFIMDQVFRRFGLSGKSFIPLLVASGCGVPGIMSCRTIESEKDRKITIMVTTFVPCGAKLPLIALIAGSLFGNSAWIAISVYFVGVLMVFLSGLILKKSRALSSDPAPFVMEMPSYHIPSAKNVARHVWDDIRAFVIKAGTIIFLACGIIWFLSNFAWNLRMTDASHSILADIGGLLAPLFRPLGFGQWQPAVATLTGIAAKENIVSSLNVLYGWEGTENISSVFTPLSGYAFLMFNMLCSPCVAAIGAIRREMGSLRWTLFALGYQTGLAYVVTFILYQTGIFIQTGQFQITTAVAVLLAAGALYLIFRRAPQPKTV</sequence>
<evidence type="ECO:0000313" key="19">
    <source>
        <dbReference type="EMBL" id="MBE5040839.1"/>
    </source>
</evidence>
<dbReference type="EMBL" id="JADCKB010000024">
    <property type="protein sequence ID" value="MBE5040839.1"/>
    <property type="molecule type" value="Genomic_DNA"/>
</dbReference>
<dbReference type="PANTHER" id="PTHR43185:SF1">
    <property type="entry name" value="FE(2+) TRANSPORTER FEOB"/>
    <property type="match status" value="1"/>
</dbReference>
<dbReference type="Proteomes" id="UP000806542">
    <property type="component" value="Unassembled WGS sequence"/>
</dbReference>
<dbReference type="InterPro" id="IPR011640">
    <property type="entry name" value="Fe2_transport_prot_B_C"/>
</dbReference>
<organism evidence="19 20">
    <name type="scientific">Ructibacterium gallinarum</name>
    <dbReference type="NCBI Taxonomy" id="2779355"/>
    <lineage>
        <taxon>Bacteria</taxon>
        <taxon>Bacillati</taxon>
        <taxon>Bacillota</taxon>
        <taxon>Clostridia</taxon>
        <taxon>Eubacteriales</taxon>
        <taxon>Oscillospiraceae</taxon>
        <taxon>Ructibacterium</taxon>
    </lineage>
</organism>
<dbReference type="Pfam" id="PF07664">
    <property type="entry name" value="FeoB_C"/>
    <property type="match status" value="1"/>
</dbReference>
<evidence type="ECO:0000256" key="12">
    <source>
        <dbReference type="ARBA" id="ARBA00023134"/>
    </source>
</evidence>
<dbReference type="InterPro" id="IPR030389">
    <property type="entry name" value="G_FEOB_dom"/>
</dbReference>
<protein>
    <recommendedName>
        <fullName evidence="14 17">Ferrous iron transport protein B</fullName>
    </recommendedName>
</protein>
<evidence type="ECO:0000256" key="8">
    <source>
        <dbReference type="ARBA" id="ARBA00022741"/>
    </source>
</evidence>
<feature type="binding site" evidence="15">
    <location>
        <begin position="54"/>
        <end position="57"/>
    </location>
    <ligand>
        <name>GTP</name>
        <dbReference type="ChEBI" id="CHEBI:37565"/>
        <label>1</label>
    </ligand>
</feature>
<feature type="transmembrane region" description="Helical" evidence="17">
    <location>
        <begin position="421"/>
        <end position="443"/>
    </location>
</feature>
<comment type="similarity">
    <text evidence="17">Belongs to the TRAFAC class TrmE-Era-EngA-EngB-Septin-like GTPase superfamily. FeoB GTPase (TC 9.A.8) family.</text>
</comment>
<dbReference type="NCBIfam" id="TIGR00437">
    <property type="entry name" value="feoB"/>
    <property type="match status" value="1"/>
</dbReference>
<evidence type="ECO:0000256" key="16">
    <source>
        <dbReference type="PIRSR" id="PIRSR603373-2"/>
    </source>
</evidence>
<evidence type="ECO:0000256" key="5">
    <source>
        <dbReference type="ARBA" id="ARBA00022496"/>
    </source>
</evidence>